<evidence type="ECO:0000313" key="3">
    <source>
        <dbReference type="Proteomes" id="UP000824160"/>
    </source>
</evidence>
<dbReference type="EMBL" id="DVLW01000089">
    <property type="protein sequence ID" value="HIT94176.1"/>
    <property type="molecule type" value="Genomic_DNA"/>
</dbReference>
<protein>
    <submittedName>
        <fullName evidence="2">Ribosomal L7Ae/L30e/S12e/Gadd45 family protein</fullName>
    </submittedName>
</protein>
<dbReference type="Pfam" id="PF01248">
    <property type="entry name" value="Ribosomal_L7Ae"/>
    <property type="match status" value="1"/>
</dbReference>
<evidence type="ECO:0000259" key="1">
    <source>
        <dbReference type="Pfam" id="PF01248"/>
    </source>
</evidence>
<reference evidence="2" key="2">
    <citation type="journal article" date="2021" name="PeerJ">
        <title>Extensive microbial diversity within the chicken gut microbiome revealed by metagenomics and culture.</title>
        <authorList>
            <person name="Gilroy R."/>
            <person name="Ravi A."/>
            <person name="Getino M."/>
            <person name="Pursley I."/>
            <person name="Horton D.L."/>
            <person name="Alikhan N.F."/>
            <person name="Baker D."/>
            <person name="Gharbi K."/>
            <person name="Hall N."/>
            <person name="Watson M."/>
            <person name="Adriaenssens E.M."/>
            <person name="Foster-Nyarko E."/>
            <person name="Jarju S."/>
            <person name="Secka A."/>
            <person name="Antonio M."/>
            <person name="Oren A."/>
            <person name="Chaudhuri R.R."/>
            <person name="La Ragione R."/>
            <person name="Hildebrand F."/>
            <person name="Pallen M.J."/>
        </authorList>
    </citation>
    <scope>NUCLEOTIDE SEQUENCE</scope>
    <source>
        <strain evidence="2">ChiBcec7-5410</strain>
    </source>
</reference>
<dbReference type="Proteomes" id="UP000824160">
    <property type="component" value="Unassembled WGS sequence"/>
</dbReference>
<gene>
    <name evidence="2" type="ORF">IAC43_03245</name>
</gene>
<dbReference type="Gene3D" id="3.30.1330.30">
    <property type="match status" value="1"/>
</dbReference>
<dbReference type="InterPro" id="IPR029064">
    <property type="entry name" value="Ribosomal_eL30-like_sf"/>
</dbReference>
<organism evidence="2 3">
    <name type="scientific">Candidatus Faecivivens stercoripullorum</name>
    <dbReference type="NCBI Taxonomy" id="2840805"/>
    <lineage>
        <taxon>Bacteria</taxon>
        <taxon>Bacillati</taxon>
        <taxon>Bacillota</taxon>
        <taxon>Clostridia</taxon>
        <taxon>Eubacteriales</taxon>
        <taxon>Oscillospiraceae</taxon>
        <taxon>Oscillospiraceae incertae sedis</taxon>
        <taxon>Candidatus Faecivivens</taxon>
    </lineage>
</organism>
<feature type="domain" description="Ribosomal protein eL8/eL30/eS12/Gadd45" evidence="1">
    <location>
        <begin position="5"/>
        <end position="90"/>
    </location>
</feature>
<dbReference type="InterPro" id="IPR004038">
    <property type="entry name" value="Ribosomal_eL8/eL30/eS12/Gad45"/>
</dbReference>
<reference evidence="2" key="1">
    <citation type="submission" date="2020-10" db="EMBL/GenBank/DDBJ databases">
        <authorList>
            <person name="Gilroy R."/>
        </authorList>
    </citation>
    <scope>NUCLEOTIDE SEQUENCE</scope>
    <source>
        <strain evidence="2">ChiBcec7-5410</strain>
    </source>
</reference>
<comment type="caution">
    <text evidence="2">The sequence shown here is derived from an EMBL/GenBank/DDBJ whole genome shotgun (WGS) entry which is preliminary data.</text>
</comment>
<sequence length="100" mass="10827">MGERFYSTLGLCMRAGRLSFGFDTVKEAVKAGKVCLLMTASDLSEKTSKEVVFLASKYQIPYLALDRTQSQLRSTIGKLTGVLAVTDDGLARSLQASANE</sequence>
<evidence type="ECO:0000313" key="2">
    <source>
        <dbReference type="EMBL" id="HIT94176.1"/>
    </source>
</evidence>
<dbReference type="SUPFAM" id="SSF55315">
    <property type="entry name" value="L30e-like"/>
    <property type="match status" value="1"/>
</dbReference>
<proteinExistence type="predicted"/>
<accession>A0A9D1H5Z9</accession>
<name>A0A9D1H5Z9_9FIRM</name>
<dbReference type="AlphaFoldDB" id="A0A9D1H5Z9"/>